<feature type="transmembrane region" description="Helical" evidence="8">
    <location>
        <begin position="322"/>
        <end position="341"/>
    </location>
</feature>
<accession>A0ABY8CHW3</accession>
<feature type="transmembrane region" description="Helical" evidence="8">
    <location>
        <begin position="259"/>
        <end position="279"/>
    </location>
</feature>
<proteinExistence type="inferred from homology"/>
<dbReference type="PANTHER" id="PTHR12385:SF4">
    <property type="entry name" value="PROTEIN PNS1"/>
    <property type="match status" value="1"/>
</dbReference>
<keyword evidence="7 8" id="KW-0472">Membrane</keyword>
<feature type="transmembrane region" description="Helical" evidence="8">
    <location>
        <begin position="136"/>
        <end position="162"/>
    </location>
</feature>
<feature type="transmembrane region" description="Helical" evidence="8">
    <location>
        <begin position="218"/>
        <end position="238"/>
    </location>
</feature>
<gene>
    <name evidence="9" type="ORF">PFJ87_01g00330</name>
</gene>
<feature type="transmembrane region" description="Helical" evidence="8">
    <location>
        <begin position="14"/>
        <end position="33"/>
    </location>
</feature>
<evidence type="ECO:0000256" key="4">
    <source>
        <dbReference type="ARBA" id="ARBA00015388"/>
    </source>
</evidence>
<evidence type="ECO:0000256" key="8">
    <source>
        <dbReference type="RuleBase" id="RU368066"/>
    </source>
</evidence>
<keyword evidence="10" id="KW-1185">Reference proteome</keyword>
<feature type="transmembrane region" description="Helical" evidence="8">
    <location>
        <begin position="353"/>
        <end position="373"/>
    </location>
</feature>
<protein>
    <recommendedName>
        <fullName evidence="4 8">Protein PNS1</fullName>
    </recommendedName>
</protein>
<dbReference type="EMBL" id="CP119062">
    <property type="protein sequence ID" value="WEL37781.1"/>
    <property type="molecule type" value="Genomic_DNA"/>
</dbReference>
<feature type="transmembrane region" description="Helical" evidence="8">
    <location>
        <begin position="74"/>
        <end position="93"/>
    </location>
</feature>
<keyword evidence="5 8" id="KW-0812">Transmembrane</keyword>
<keyword evidence="6 8" id="KW-1133">Transmembrane helix</keyword>
<evidence type="ECO:0000256" key="3">
    <source>
        <dbReference type="ARBA" id="ARBA00007168"/>
    </source>
</evidence>
<feature type="transmembrane region" description="Helical" evidence="8">
    <location>
        <begin position="45"/>
        <end position="68"/>
    </location>
</feature>
<organism evidence="9 10">
    <name type="scientific">Encephalitozoon hellem</name>
    <name type="common">Microsporidian parasite</name>
    <dbReference type="NCBI Taxonomy" id="27973"/>
    <lineage>
        <taxon>Eukaryota</taxon>
        <taxon>Fungi</taxon>
        <taxon>Fungi incertae sedis</taxon>
        <taxon>Microsporidia</taxon>
        <taxon>Unikaryonidae</taxon>
        <taxon>Encephalitozoon</taxon>
    </lineage>
</organism>
<evidence type="ECO:0000256" key="5">
    <source>
        <dbReference type="ARBA" id="ARBA00022692"/>
    </source>
</evidence>
<evidence type="ECO:0000256" key="7">
    <source>
        <dbReference type="ARBA" id="ARBA00023136"/>
    </source>
</evidence>
<reference evidence="9 10" key="1">
    <citation type="submission" date="2023-02" db="EMBL/GenBank/DDBJ databases">
        <title>Encephalitozoon hellem ATCC 50451 complete genome.</title>
        <authorList>
            <person name="Mascarenhas dos Santos A.C."/>
            <person name="Julian A.T."/>
            <person name="Pombert J.-F."/>
        </authorList>
    </citation>
    <scope>NUCLEOTIDE SEQUENCE [LARGE SCALE GENOMIC DNA]</scope>
    <source>
        <strain evidence="9 10">ATCC 50451</strain>
    </source>
</reference>
<feature type="transmembrane region" description="Helical" evidence="8">
    <location>
        <begin position="174"/>
        <end position="198"/>
    </location>
</feature>
<sequence>MEETKGDSRHFHDAWAFVLYIILTTLTTSWMVSEMKSLPQYNEEALLPFLATNVGLMLVFLLVAYLGFRYAAKGFIFFANVVAPTAIFFLSLLTLNPFVILSAGITFGISLMFYFWSIKPVLPLMAPMIEATAKILSLNLIGCTVLLLASVSLQVIQSFIFLRVLGNDSAIKGIMSILFILNSYWTFFNTIYFTQVAVSGIITTHVEKNGEESFKESFYIAFMALGSISFAGLIMAAVSTAKFLLERERERDRERGSSGIINIILLCLVNIIGDLVNLMNELVFPYLAVHGTKYTESVSKSYNLIEEKRGVTLLSNMAIGKVIFFCLLFFICFIASGDTALLSANPSFQSNDLTYVTIAIVCVPLITFVYSFLSMFSSGTLALIYSYLESPEAVKRVEPELIEKIGRFS</sequence>
<comment type="similarity">
    <text evidence="3 8">Belongs to the CTL (choline transporter-like) family.</text>
</comment>
<evidence type="ECO:0000256" key="1">
    <source>
        <dbReference type="ARBA" id="ARBA00002957"/>
    </source>
</evidence>
<evidence type="ECO:0000256" key="2">
    <source>
        <dbReference type="ARBA" id="ARBA00004141"/>
    </source>
</evidence>
<evidence type="ECO:0000256" key="6">
    <source>
        <dbReference type="ARBA" id="ARBA00022989"/>
    </source>
</evidence>
<comment type="subcellular location">
    <subcellularLocation>
        <location evidence="8">Cell membrane</location>
        <topology evidence="8">Multi-pass membrane protein</topology>
    </subcellularLocation>
    <subcellularLocation>
        <location evidence="2">Membrane</location>
        <topology evidence="2">Multi-pass membrane protein</topology>
    </subcellularLocation>
</comment>
<evidence type="ECO:0000313" key="9">
    <source>
        <dbReference type="EMBL" id="WEL37781.1"/>
    </source>
</evidence>
<evidence type="ECO:0000313" key="10">
    <source>
        <dbReference type="Proteomes" id="UP001217963"/>
    </source>
</evidence>
<dbReference type="Pfam" id="PF04515">
    <property type="entry name" value="Choline_transpo"/>
    <property type="match status" value="1"/>
</dbReference>
<comment type="function">
    <text evidence="1 8">Probably involved in transport through the plasma membrane.</text>
</comment>
<name>A0ABY8CHW3_ENCHE</name>
<feature type="transmembrane region" description="Helical" evidence="8">
    <location>
        <begin position="98"/>
        <end position="116"/>
    </location>
</feature>
<dbReference type="InterPro" id="IPR007603">
    <property type="entry name" value="Choline_transptr-like"/>
</dbReference>
<dbReference type="PANTHER" id="PTHR12385">
    <property type="entry name" value="CHOLINE TRANSPORTER-LIKE (SLC FAMILY 44)"/>
    <property type="match status" value="1"/>
</dbReference>
<dbReference type="Proteomes" id="UP001217963">
    <property type="component" value="Chromosome I"/>
</dbReference>